<evidence type="ECO:0000313" key="6">
    <source>
        <dbReference type="EMBL" id="CAB3246603.1"/>
    </source>
</evidence>
<comment type="subcellular location">
    <subcellularLocation>
        <location evidence="1">Mitochondrion outer membrane</location>
        <topology evidence="1">Multi-pass membrane protein</topology>
    </subcellularLocation>
</comment>
<evidence type="ECO:0000256" key="1">
    <source>
        <dbReference type="ARBA" id="ARBA00004374"/>
    </source>
</evidence>
<dbReference type="GO" id="GO:0000422">
    <property type="term" value="P:autophagy of mitochondrion"/>
    <property type="evidence" value="ECO:0007669"/>
    <property type="project" value="TreeGrafter"/>
</dbReference>
<evidence type="ECO:0000256" key="4">
    <source>
        <dbReference type="ARBA" id="ARBA00022989"/>
    </source>
</evidence>
<name>A0A8S1AIK5_ARCPL</name>
<dbReference type="AlphaFoldDB" id="A0A8S1AIK5"/>
<dbReference type="PANTHER" id="PTHR21346:SF0">
    <property type="entry name" value="RE45833P"/>
    <property type="match status" value="1"/>
</dbReference>
<evidence type="ECO:0008006" key="8">
    <source>
        <dbReference type="Google" id="ProtNLM"/>
    </source>
</evidence>
<dbReference type="OrthoDB" id="163794at2759"/>
<protein>
    <recommendedName>
        <fullName evidence="8">FUN14 domain-containing protein 1</fullName>
    </recommendedName>
</protein>
<dbReference type="GO" id="GO:0005741">
    <property type="term" value="C:mitochondrial outer membrane"/>
    <property type="evidence" value="ECO:0007669"/>
    <property type="project" value="UniProtKB-SubCell"/>
</dbReference>
<comment type="similarity">
    <text evidence="2">Belongs to the FUN14 family.</text>
</comment>
<evidence type="ECO:0000313" key="7">
    <source>
        <dbReference type="Proteomes" id="UP000494106"/>
    </source>
</evidence>
<dbReference type="EMBL" id="CADEBC010000526">
    <property type="protein sequence ID" value="CAB3246603.1"/>
    <property type="molecule type" value="Genomic_DNA"/>
</dbReference>
<organism evidence="6 7">
    <name type="scientific">Arctia plantaginis</name>
    <name type="common">Wood tiger moth</name>
    <name type="synonym">Phalaena plantaginis</name>
    <dbReference type="NCBI Taxonomy" id="874455"/>
    <lineage>
        <taxon>Eukaryota</taxon>
        <taxon>Metazoa</taxon>
        <taxon>Ecdysozoa</taxon>
        <taxon>Arthropoda</taxon>
        <taxon>Hexapoda</taxon>
        <taxon>Insecta</taxon>
        <taxon>Pterygota</taxon>
        <taxon>Neoptera</taxon>
        <taxon>Endopterygota</taxon>
        <taxon>Lepidoptera</taxon>
        <taxon>Glossata</taxon>
        <taxon>Ditrysia</taxon>
        <taxon>Noctuoidea</taxon>
        <taxon>Erebidae</taxon>
        <taxon>Arctiinae</taxon>
        <taxon>Arctia</taxon>
    </lineage>
</organism>
<gene>
    <name evidence="6" type="ORF">APLA_LOCUS10917</name>
</gene>
<proteinExistence type="inferred from homology"/>
<comment type="caution">
    <text evidence="6">The sequence shown here is derived from an EMBL/GenBank/DDBJ whole genome shotgun (WGS) entry which is preliminary data.</text>
</comment>
<accession>A0A8S1AIK5</accession>
<evidence type="ECO:0000256" key="3">
    <source>
        <dbReference type="ARBA" id="ARBA00022692"/>
    </source>
</evidence>
<dbReference type="Pfam" id="PF04930">
    <property type="entry name" value="FUN14"/>
    <property type="match status" value="1"/>
</dbReference>
<dbReference type="InterPro" id="IPR007014">
    <property type="entry name" value="FUN14"/>
</dbReference>
<evidence type="ECO:0000256" key="2">
    <source>
        <dbReference type="ARBA" id="ARBA00009160"/>
    </source>
</evidence>
<sequence length="134" mass="14921">MARPIPETPDLDLRKKSKRDVEVYSNESNKSIFDISDRFSNNTGKNFVIGTFSGWMAGMSVVKIGRIAAFGLGGSVILLHFASELGYINVNWERIKESAGQSQAWLDWFFRFVKQNSCYSVGFVGGFCFGIAST</sequence>
<keyword evidence="3" id="KW-0812">Transmembrane</keyword>
<keyword evidence="7" id="KW-1185">Reference proteome</keyword>
<evidence type="ECO:0000256" key="5">
    <source>
        <dbReference type="ARBA" id="ARBA00023136"/>
    </source>
</evidence>
<keyword evidence="5" id="KW-0472">Membrane</keyword>
<reference evidence="6 7" key="1">
    <citation type="submission" date="2020-04" db="EMBL/GenBank/DDBJ databases">
        <authorList>
            <person name="Wallbank WR R."/>
            <person name="Pardo Diaz C."/>
            <person name="Kozak K."/>
            <person name="Martin S."/>
            <person name="Jiggins C."/>
            <person name="Moest M."/>
            <person name="Warren A I."/>
            <person name="Byers J.R.P. K."/>
            <person name="Montejo-Kovacevich G."/>
            <person name="Yen C E."/>
        </authorList>
    </citation>
    <scope>NUCLEOTIDE SEQUENCE [LARGE SCALE GENOMIC DNA]</scope>
</reference>
<keyword evidence="4" id="KW-1133">Transmembrane helix</keyword>
<dbReference type="PANTHER" id="PTHR21346">
    <property type="entry name" value="FUN14 DOMAIN CONTAINING"/>
    <property type="match status" value="1"/>
</dbReference>
<dbReference type="Proteomes" id="UP000494106">
    <property type="component" value="Unassembled WGS sequence"/>
</dbReference>